<evidence type="ECO:0000256" key="3">
    <source>
        <dbReference type="ARBA" id="ARBA00006171"/>
    </source>
</evidence>
<sequence>MIIIFDVDGVLVDVTKSYHYSIKDTVSYFTGKEVPKEELLDIKFSFSINNDWDASIAGIVYIQTGLDLESFKRIFQRYSKSLNDMYRFAEEKKIKLPSYSKLVEVFENFYHRHREREEMIFTHDILERMSKKADILGVITGRPADDLDYTFRKFNLYKYFDYIVTEDDIPSPELRKPSSYPLKLFFEKVEFHNPVFYIGDTTADYKMVENYNREEGKNVRFILLQNQHNSSIKASSIIKKPDEICDILNSYDYAQD</sequence>
<evidence type="ECO:0000313" key="5">
    <source>
        <dbReference type="EMBL" id="MBK3333064.1"/>
    </source>
</evidence>
<evidence type="ECO:0000256" key="4">
    <source>
        <dbReference type="ARBA" id="ARBA00013078"/>
    </source>
</evidence>
<comment type="caution">
    <text evidence="5">The sequence shown here is derived from an EMBL/GenBank/DDBJ whole genome shotgun (WGS) entry which is preliminary data.</text>
</comment>
<dbReference type="SFLD" id="SFLDG01129">
    <property type="entry name" value="C1.5:_HAD__Beta-PGM__Phosphata"/>
    <property type="match status" value="1"/>
</dbReference>
<dbReference type="SFLD" id="SFLDS00003">
    <property type="entry name" value="Haloacid_Dehalogenase"/>
    <property type="match status" value="1"/>
</dbReference>
<name>A0ABS1GJF8_9AQUI</name>
<dbReference type="InterPro" id="IPR036412">
    <property type="entry name" value="HAD-like_sf"/>
</dbReference>
<dbReference type="Pfam" id="PF13419">
    <property type="entry name" value="HAD_2"/>
    <property type="match status" value="1"/>
</dbReference>
<evidence type="ECO:0000256" key="1">
    <source>
        <dbReference type="ARBA" id="ARBA00000830"/>
    </source>
</evidence>
<reference evidence="5 6" key="1">
    <citation type="journal article" date="2021" name="Syst. Appl. Microbiol.">
        <title>Persephonella atlantica sp. nov.: How to adapt to physico-chemical gradients in high temperature hydrothermal habitats.</title>
        <authorList>
            <person name="Francois D.X."/>
            <person name="Godfroy A."/>
            <person name="Mathien C."/>
            <person name="Aube J."/>
            <person name="Cathalot C."/>
            <person name="Lesongeur F."/>
            <person name="L'Haridon S."/>
            <person name="Philippon X."/>
            <person name="Roussel E.G."/>
        </authorList>
    </citation>
    <scope>NUCLEOTIDE SEQUENCE [LARGE SCALE GENOMIC DNA]</scope>
    <source>
        <strain evidence="5 6">MO1340</strain>
    </source>
</reference>
<dbReference type="InterPro" id="IPR050155">
    <property type="entry name" value="HAD-like_hydrolase_sf"/>
</dbReference>
<comment type="catalytic activity">
    <reaction evidence="1">
        <text>2-phosphoglycolate + H2O = glycolate + phosphate</text>
        <dbReference type="Rhea" id="RHEA:14369"/>
        <dbReference type="ChEBI" id="CHEBI:15377"/>
        <dbReference type="ChEBI" id="CHEBI:29805"/>
        <dbReference type="ChEBI" id="CHEBI:43474"/>
        <dbReference type="ChEBI" id="CHEBI:58033"/>
        <dbReference type="EC" id="3.1.3.18"/>
    </reaction>
</comment>
<dbReference type="InterPro" id="IPR023214">
    <property type="entry name" value="HAD_sf"/>
</dbReference>
<dbReference type="InterPro" id="IPR006439">
    <property type="entry name" value="HAD-SF_hydro_IA"/>
</dbReference>
<keyword evidence="5" id="KW-0378">Hydrolase</keyword>
<evidence type="ECO:0000256" key="2">
    <source>
        <dbReference type="ARBA" id="ARBA00004818"/>
    </source>
</evidence>
<comment type="similarity">
    <text evidence="3">Belongs to the HAD-like hydrolase superfamily. CbbY/CbbZ/Gph/YieH family.</text>
</comment>
<organism evidence="5 6">
    <name type="scientific">Persephonella atlantica</name>
    <dbReference type="NCBI Taxonomy" id="2699429"/>
    <lineage>
        <taxon>Bacteria</taxon>
        <taxon>Pseudomonadati</taxon>
        <taxon>Aquificota</taxon>
        <taxon>Aquificia</taxon>
        <taxon>Aquificales</taxon>
        <taxon>Hydrogenothermaceae</taxon>
        <taxon>Persephonella</taxon>
    </lineage>
</organism>
<dbReference type="Gene3D" id="3.40.50.1000">
    <property type="entry name" value="HAD superfamily/HAD-like"/>
    <property type="match status" value="1"/>
</dbReference>
<dbReference type="EC" id="3.1.3.18" evidence="4"/>
<dbReference type="Gene3D" id="1.10.150.240">
    <property type="entry name" value="Putative phosphatase, domain 2"/>
    <property type="match status" value="1"/>
</dbReference>
<dbReference type="Proteomes" id="UP000772812">
    <property type="component" value="Unassembled WGS sequence"/>
</dbReference>
<protein>
    <recommendedName>
        <fullName evidence="4">phosphoglycolate phosphatase</fullName>
        <ecNumber evidence="4">3.1.3.18</ecNumber>
    </recommendedName>
</protein>
<dbReference type="SUPFAM" id="SSF56784">
    <property type="entry name" value="HAD-like"/>
    <property type="match status" value="1"/>
</dbReference>
<dbReference type="CDD" id="cd01427">
    <property type="entry name" value="HAD_like"/>
    <property type="match status" value="1"/>
</dbReference>
<keyword evidence="6" id="KW-1185">Reference proteome</keyword>
<comment type="pathway">
    <text evidence="2">Organic acid metabolism; glycolate biosynthesis; glycolate from 2-phosphoglycolate: step 1/1.</text>
</comment>
<gene>
    <name evidence="5" type="ORF">GWK41_08280</name>
</gene>
<dbReference type="GO" id="GO:0016787">
    <property type="term" value="F:hydrolase activity"/>
    <property type="evidence" value="ECO:0007669"/>
    <property type="project" value="UniProtKB-KW"/>
</dbReference>
<dbReference type="InterPro" id="IPR041492">
    <property type="entry name" value="HAD_2"/>
</dbReference>
<dbReference type="EMBL" id="JAACYA010000002">
    <property type="protein sequence ID" value="MBK3333064.1"/>
    <property type="molecule type" value="Genomic_DNA"/>
</dbReference>
<dbReference type="InterPro" id="IPR023198">
    <property type="entry name" value="PGP-like_dom2"/>
</dbReference>
<dbReference type="NCBIfam" id="TIGR01549">
    <property type="entry name" value="HAD-SF-IA-v1"/>
    <property type="match status" value="1"/>
</dbReference>
<dbReference type="PANTHER" id="PTHR43434:SF1">
    <property type="entry name" value="PHOSPHOGLYCOLATE PHOSPHATASE"/>
    <property type="match status" value="1"/>
</dbReference>
<evidence type="ECO:0000313" key="6">
    <source>
        <dbReference type="Proteomes" id="UP000772812"/>
    </source>
</evidence>
<dbReference type="RefSeq" id="WP_200674459.1">
    <property type="nucleotide sequence ID" value="NZ_JAACYA010000002.1"/>
</dbReference>
<dbReference type="PANTHER" id="PTHR43434">
    <property type="entry name" value="PHOSPHOGLYCOLATE PHOSPHATASE"/>
    <property type="match status" value="1"/>
</dbReference>
<accession>A0ABS1GJF8</accession>
<proteinExistence type="inferred from homology"/>